<evidence type="ECO:0000313" key="5">
    <source>
        <dbReference type="Proteomes" id="UP001219518"/>
    </source>
</evidence>
<dbReference type="AlphaFoldDB" id="A0AAE1I1Z7"/>
<reference evidence="4" key="1">
    <citation type="submission" date="2021-07" db="EMBL/GenBank/DDBJ databases">
        <authorList>
            <person name="Catto M.A."/>
            <person name="Jacobson A."/>
            <person name="Kennedy G."/>
            <person name="Labadie P."/>
            <person name="Hunt B.G."/>
            <person name="Srinivasan R."/>
        </authorList>
    </citation>
    <scope>NUCLEOTIDE SEQUENCE</scope>
    <source>
        <strain evidence="4">PL_HMW_Pooled</strain>
        <tissue evidence="4">Head</tissue>
    </source>
</reference>
<evidence type="ECO:0000259" key="3">
    <source>
        <dbReference type="Pfam" id="PF05970"/>
    </source>
</evidence>
<dbReference type="Gene3D" id="3.40.50.300">
    <property type="entry name" value="P-loop containing nucleotide triphosphate hydrolases"/>
    <property type="match status" value="1"/>
</dbReference>
<comment type="caution">
    <text evidence="4">The sequence shown here is derived from an EMBL/GenBank/DDBJ whole genome shotgun (WGS) entry which is preliminary data.</text>
</comment>
<proteinExistence type="inferred from homology"/>
<keyword evidence="1 4" id="KW-0347">Helicase</keyword>
<feature type="compositionally biased region" description="Basic and acidic residues" evidence="2">
    <location>
        <begin position="520"/>
        <end position="531"/>
    </location>
</feature>
<keyword evidence="1" id="KW-0378">Hydrolase</keyword>
<keyword evidence="5" id="KW-1185">Reference proteome</keyword>
<comment type="similarity">
    <text evidence="1">Belongs to the helicase family.</text>
</comment>
<dbReference type="GO" id="GO:0000723">
    <property type="term" value="P:telomere maintenance"/>
    <property type="evidence" value="ECO:0007669"/>
    <property type="project" value="InterPro"/>
</dbReference>
<dbReference type="EMBL" id="JAHWGI010001426">
    <property type="protein sequence ID" value="KAK3931451.1"/>
    <property type="molecule type" value="Genomic_DNA"/>
</dbReference>
<keyword evidence="1" id="KW-0067">ATP-binding</keyword>
<gene>
    <name evidence="4" type="ORF">KUF71_006469</name>
</gene>
<dbReference type="Pfam" id="PF05970">
    <property type="entry name" value="PIF1"/>
    <property type="match status" value="1"/>
</dbReference>
<comment type="catalytic activity">
    <reaction evidence="1">
        <text>ATP + H2O = ADP + phosphate + H(+)</text>
        <dbReference type="Rhea" id="RHEA:13065"/>
        <dbReference type="ChEBI" id="CHEBI:15377"/>
        <dbReference type="ChEBI" id="CHEBI:15378"/>
        <dbReference type="ChEBI" id="CHEBI:30616"/>
        <dbReference type="ChEBI" id="CHEBI:43474"/>
        <dbReference type="ChEBI" id="CHEBI:456216"/>
        <dbReference type="EC" id="5.6.2.3"/>
    </reaction>
</comment>
<feature type="domain" description="DNA helicase Pif1-like DEAD-box helicase" evidence="3">
    <location>
        <begin position="97"/>
        <end position="230"/>
    </location>
</feature>
<dbReference type="GO" id="GO:0006281">
    <property type="term" value="P:DNA repair"/>
    <property type="evidence" value="ECO:0007669"/>
    <property type="project" value="UniProtKB-KW"/>
</dbReference>
<dbReference type="InterPro" id="IPR051055">
    <property type="entry name" value="PIF1_helicase"/>
</dbReference>
<dbReference type="Proteomes" id="UP001219518">
    <property type="component" value="Unassembled WGS sequence"/>
</dbReference>
<keyword evidence="1" id="KW-0234">DNA repair</keyword>
<dbReference type="PANTHER" id="PTHR47642:SF5">
    <property type="entry name" value="ATP-DEPENDENT DNA HELICASE"/>
    <property type="match status" value="1"/>
</dbReference>
<dbReference type="EC" id="5.6.2.3" evidence="1"/>
<keyword evidence="1" id="KW-0233">DNA recombination</keyword>
<keyword evidence="1" id="KW-0227">DNA damage</keyword>
<evidence type="ECO:0000313" key="4">
    <source>
        <dbReference type="EMBL" id="KAK3931451.1"/>
    </source>
</evidence>
<dbReference type="GO" id="GO:0043139">
    <property type="term" value="F:5'-3' DNA helicase activity"/>
    <property type="evidence" value="ECO:0007669"/>
    <property type="project" value="UniProtKB-EC"/>
</dbReference>
<dbReference type="PANTHER" id="PTHR47642">
    <property type="entry name" value="ATP-DEPENDENT DNA HELICASE"/>
    <property type="match status" value="1"/>
</dbReference>
<reference evidence="4" key="2">
    <citation type="journal article" date="2023" name="BMC Genomics">
        <title>Pest status, molecular evolution, and epigenetic factors derived from the genome assembly of Frankliniella fusca, a thysanopteran phytovirus vector.</title>
        <authorList>
            <person name="Catto M.A."/>
            <person name="Labadie P.E."/>
            <person name="Jacobson A.L."/>
            <person name="Kennedy G.G."/>
            <person name="Srinivasan R."/>
            <person name="Hunt B.G."/>
        </authorList>
    </citation>
    <scope>NUCLEOTIDE SEQUENCE</scope>
    <source>
        <strain evidence="4">PL_HMW_Pooled</strain>
    </source>
</reference>
<dbReference type="GO" id="GO:0016787">
    <property type="term" value="F:hydrolase activity"/>
    <property type="evidence" value="ECO:0007669"/>
    <property type="project" value="UniProtKB-KW"/>
</dbReference>
<evidence type="ECO:0000256" key="1">
    <source>
        <dbReference type="RuleBase" id="RU363044"/>
    </source>
</evidence>
<protein>
    <recommendedName>
        <fullName evidence="1">ATP-dependent DNA helicase</fullName>
        <ecNumber evidence="1">5.6.2.3</ecNumber>
    </recommendedName>
</protein>
<evidence type="ECO:0000256" key="2">
    <source>
        <dbReference type="SAM" id="MobiDB-lite"/>
    </source>
</evidence>
<feature type="region of interest" description="Disordered" evidence="2">
    <location>
        <begin position="477"/>
        <end position="555"/>
    </location>
</feature>
<dbReference type="SUPFAM" id="SSF52540">
    <property type="entry name" value="P-loop containing nucleoside triphosphate hydrolases"/>
    <property type="match status" value="2"/>
</dbReference>
<name>A0AAE1I1Z7_9NEOP</name>
<keyword evidence="1" id="KW-0547">Nucleotide-binding</keyword>
<organism evidence="4 5">
    <name type="scientific">Frankliniella fusca</name>
    <dbReference type="NCBI Taxonomy" id="407009"/>
    <lineage>
        <taxon>Eukaryota</taxon>
        <taxon>Metazoa</taxon>
        <taxon>Ecdysozoa</taxon>
        <taxon>Arthropoda</taxon>
        <taxon>Hexapoda</taxon>
        <taxon>Insecta</taxon>
        <taxon>Pterygota</taxon>
        <taxon>Neoptera</taxon>
        <taxon>Paraneoptera</taxon>
        <taxon>Thysanoptera</taxon>
        <taxon>Terebrantia</taxon>
        <taxon>Thripoidea</taxon>
        <taxon>Thripidae</taxon>
        <taxon>Frankliniella</taxon>
    </lineage>
</organism>
<dbReference type="GO" id="GO:0006310">
    <property type="term" value="P:DNA recombination"/>
    <property type="evidence" value="ECO:0007669"/>
    <property type="project" value="UniProtKB-KW"/>
</dbReference>
<comment type="cofactor">
    <cofactor evidence="1">
        <name>Mg(2+)</name>
        <dbReference type="ChEBI" id="CHEBI:18420"/>
    </cofactor>
</comment>
<accession>A0AAE1I1Z7</accession>
<sequence length="555" mass="62437">MPEAVAAPSLRFAAAKRCRHRRGKSPEEEVRAAKHRSCWTCCATGHRDQVIDGDIKHFYWALPEDAAVPQTVLSHVPAFNIIGGPPAPGYIERDSIIIVDDLGGRCTGKSLIIKFITNDIQKKLGKDAILLLGPTEVSALQIKGQTIHSGLHINQERKFKDLEGATLINFPKKNCTTFKFLVIDEYSMIGATLLRKIDLRLRQAKENNEPFGNVFLYLMGDIRQLPPILECPLYGESSDSFTNQGRILLHTFDKLLDRISNGEITEEDYTILSRRFATNVKNHSHEFDDAMKLFATKDKVLDHNLRVLDNLTDSITKQPVRVAKIQAKHNNSSAAKGTEQDAEGLYPLLYLTQWCKVMCKHNFWVKKGLVNGSIGTVKEIIYKDFKRPPYDKPEIIMCHFPSFTGQGIGPENLVPIPCQTRSWTNKQHIQCTRQQFPLEVAYACSIYKSQGLTLDKVSRSPPLKPYKTSKVCSATRKTLLPSEDSSDGEVSKASASQYKTKQQSSDEEISKPSSAKVHSKLAEEEQKTYDRKRLKSRKLSSDEEISKPSTSKGHH</sequence>
<feature type="compositionally biased region" description="Polar residues" evidence="2">
    <location>
        <begin position="493"/>
        <end position="503"/>
    </location>
</feature>
<dbReference type="InterPro" id="IPR027417">
    <property type="entry name" value="P-loop_NTPase"/>
</dbReference>
<dbReference type="InterPro" id="IPR010285">
    <property type="entry name" value="DNA_helicase_pif1-like_DEAD"/>
</dbReference>
<dbReference type="GO" id="GO:0005524">
    <property type="term" value="F:ATP binding"/>
    <property type="evidence" value="ECO:0007669"/>
    <property type="project" value="UniProtKB-KW"/>
</dbReference>